<dbReference type="InterPro" id="IPR013785">
    <property type="entry name" value="Aldolase_TIM"/>
</dbReference>
<keyword evidence="6" id="KW-0665">Pyrimidine biosynthesis</keyword>
<evidence type="ECO:0000313" key="11">
    <source>
        <dbReference type="EMBL" id="AZL94771.1"/>
    </source>
</evidence>
<evidence type="ECO:0000256" key="8">
    <source>
        <dbReference type="ARBA" id="ARBA00033428"/>
    </source>
</evidence>
<dbReference type="EMBL" id="MK266208">
    <property type="protein sequence ID" value="AZL94771.1"/>
    <property type="molecule type" value="mRNA"/>
</dbReference>
<accession>A0A3Q8UCH4</accession>
<keyword evidence="5" id="KW-0210">Decarboxylase</keyword>
<dbReference type="SUPFAM" id="SSF51366">
    <property type="entry name" value="Ribulose-phoshate binding barrel"/>
    <property type="match status" value="1"/>
</dbReference>
<evidence type="ECO:0000256" key="7">
    <source>
        <dbReference type="ARBA" id="ARBA00023239"/>
    </source>
</evidence>
<dbReference type="InterPro" id="IPR011995">
    <property type="entry name" value="OMPdecase_type-2"/>
</dbReference>
<dbReference type="GO" id="GO:0004590">
    <property type="term" value="F:orotidine-5'-phosphate decarboxylase activity"/>
    <property type="evidence" value="ECO:0007669"/>
    <property type="project" value="UniProtKB-EC"/>
</dbReference>
<reference evidence="12" key="1">
    <citation type="journal article" date="2018" name="Genome Biol. Evol.">
        <title>Nephromyces encodes a urate metabolism pathway and predicted peroxisomes, demonstrating these are not ancient losses of apicomplexans.</title>
        <authorList>
            <person name="Paight C."/>
            <person name="Slamovits C.H."/>
            <person name="Saffo M.B."/>
            <person name="Lane C.E."/>
        </authorList>
    </citation>
    <scope>NUCLEOTIDE SEQUENCE</scope>
    <source>
        <strain evidence="11">Neph439</strain>
        <strain evidence="12">Neph440</strain>
    </source>
</reference>
<dbReference type="SMART" id="SM00934">
    <property type="entry name" value="OMPdecase"/>
    <property type="match status" value="1"/>
</dbReference>
<dbReference type="Pfam" id="PF00215">
    <property type="entry name" value="OMPdecase"/>
    <property type="match status" value="1"/>
</dbReference>
<evidence type="ECO:0000256" key="3">
    <source>
        <dbReference type="ARBA" id="ARBA00012321"/>
    </source>
</evidence>
<evidence type="ECO:0000256" key="4">
    <source>
        <dbReference type="ARBA" id="ARBA00021923"/>
    </source>
</evidence>
<organism evidence="12">
    <name type="scientific">Nephromyces sp. MMRI</name>
    <dbReference type="NCBI Taxonomy" id="2496275"/>
    <lineage>
        <taxon>Eukaryota</taxon>
        <taxon>Sar</taxon>
        <taxon>Alveolata</taxon>
        <taxon>Apicomplexa</taxon>
        <taxon>Aconoidasida</taxon>
        <taxon>Nephromycida</taxon>
        <taxon>Nephromyces</taxon>
    </lineage>
</organism>
<evidence type="ECO:0000256" key="9">
    <source>
        <dbReference type="ARBA" id="ARBA00049157"/>
    </source>
</evidence>
<proteinExistence type="evidence at transcript level"/>
<name>A0A3Q8UCH4_9APIC</name>
<feature type="domain" description="Orotidine 5'-phosphate decarboxylase" evidence="10">
    <location>
        <begin position="19"/>
        <end position="266"/>
    </location>
</feature>
<sequence length="288" mass="32000">MASFIEKLEKRAYNTPGGLLCVGIDPHIDTHMHTRPSEAQQDLYNRCVQLIQQTHTHAIAYKPNLAFFMASGLDGLSVLKKVCDYIPNDIPTLLDCKCGDIGSSSEMYVHSYYNILGVDGVTVHPYMGEDSIKPFIKHTNKGVFILSKTSNMGSNMSQHTTHAHTQLPLYLHIARTYKNIAQKAIEEGEQLACIGLVVGATAPHELKNVRKEWPNVWILSPGLGAQQADLYSTLKAGLREDGHGLILPISRGITQHQDARKAAEEWHTLINNTKQEILQETCAQTYAI</sequence>
<comment type="pathway">
    <text evidence="1">Pyrimidine metabolism; UMP biosynthesis via de novo pathway; UMP from orotate: step 2/2.</text>
</comment>
<evidence type="ECO:0000256" key="2">
    <source>
        <dbReference type="ARBA" id="ARBA00008847"/>
    </source>
</evidence>
<comment type="catalytic activity">
    <reaction evidence="9">
        <text>orotidine 5'-phosphate + H(+) = UMP + CO2</text>
        <dbReference type="Rhea" id="RHEA:11596"/>
        <dbReference type="ChEBI" id="CHEBI:15378"/>
        <dbReference type="ChEBI" id="CHEBI:16526"/>
        <dbReference type="ChEBI" id="CHEBI:57538"/>
        <dbReference type="ChEBI" id="CHEBI:57865"/>
        <dbReference type="EC" id="4.1.1.23"/>
    </reaction>
</comment>
<comment type="similarity">
    <text evidence="2">Belongs to the OMP decarboxylase family. Type 2 subfamily.</text>
</comment>
<dbReference type="PANTHER" id="PTHR43375">
    <property type="entry name" value="OROTIDINE 5'-PHOSPHATE DECARBOXYLASE"/>
    <property type="match status" value="1"/>
</dbReference>
<dbReference type="GO" id="GO:0044205">
    <property type="term" value="P:'de novo' UMP biosynthetic process"/>
    <property type="evidence" value="ECO:0007669"/>
    <property type="project" value="UniProtKB-UniPathway"/>
</dbReference>
<dbReference type="AlphaFoldDB" id="A0A3Q8UCH4"/>
<dbReference type="Gene3D" id="3.20.20.70">
    <property type="entry name" value="Aldolase class I"/>
    <property type="match status" value="1"/>
</dbReference>
<dbReference type="CDD" id="cd04725">
    <property type="entry name" value="OMP_decarboxylase_like"/>
    <property type="match status" value="1"/>
</dbReference>
<dbReference type="InterPro" id="IPR001754">
    <property type="entry name" value="OMPdeCOase_dom"/>
</dbReference>
<evidence type="ECO:0000256" key="6">
    <source>
        <dbReference type="ARBA" id="ARBA00022975"/>
    </source>
</evidence>
<dbReference type="EC" id="4.1.1.23" evidence="3"/>
<evidence type="ECO:0000313" key="12">
    <source>
        <dbReference type="EMBL" id="AZL94772.1"/>
    </source>
</evidence>
<evidence type="ECO:0000259" key="10">
    <source>
        <dbReference type="SMART" id="SM00934"/>
    </source>
</evidence>
<dbReference type="EMBL" id="MK266209">
    <property type="protein sequence ID" value="AZL94772.1"/>
    <property type="molecule type" value="mRNA"/>
</dbReference>
<dbReference type="UniPathway" id="UPA00070">
    <property type="reaction ID" value="UER00120"/>
</dbReference>
<evidence type="ECO:0000256" key="5">
    <source>
        <dbReference type="ARBA" id="ARBA00022793"/>
    </source>
</evidence>
<dbReference type="NCBIfam" id="TIGR02127">
    <property type="entry name" value="pyrF_sub2"/>
    <property type="match status" value="1"/>
</dbReference>
<protein>
    <recommendedName>
        <fullName evidence="4">Orotidine 5'-phosphate decarboxylase</fullName>
        <ecNumber evidence="3">4.1.1.23</ecNumber>
    </recommendedName>
    <alternativeName>
        <fullName evidence="8">OMP decarboxylase</fullName>
    </alternativeName>
</protein>
<dbReference type="PANTHER" id="PTHR43375:SF1">
    <property type="entry name" value="OROTIDINE 5'-PHOSPHATE DECARBOXYLASE"/>
    <property type="match status" value="1"/>
</dbReference>
<evidence type="ECO:0000256" key="1">
    <source>
        <dbReference type="ARBA" id="ARBA00004861"/>
    </source>
</evidence>
<dbReference type="InterPro" id="IPR011060">
    <property type="entry name" value="RibuloseP-bd_barrel"/>
</dbReference>
<keyword evidence="7" id="KW-0456">Lyase</keyword>
<dbReference type="GO" id="GO:0006207">
    <property type="term" value="P:'de novo' pyrimidine nucleobase biosynthetic process"/>
    <property type="evidence" value="ECO:0007669"/>
    <property type="project" value="InterPro"/>
</dbReference>